<keyword evidence="3" id="KW-0963">Cytoplasm</keyword>
<feature type="coiled-coil region" evidence="7">
    <location>
        <begin position="779"/>
        <end position="880"/>
    </location>
</feature>
<dbReference type="Proteomes" id="UP000008237">
    <property type="component" value="Unassembled WGS sequence"/>
</dbReference>
<dbReference type="AlphaFoldDB" id="E2BM16"/>
<dbReference type="STRING" id="610380.E2BM16"/>
<feature type="region of interest" description="Disordered" evidence="8">
    <location>
        <begin position="1"/>
        <end position="35"/>
    </location>
</feature>
<feature type="compositionally biased region" description="Gly residues" evidence="8">
    <location>
        <begin position="74"/>
        <end position="86"/>
    </location>
</feature>
<dbReference type="OrthoDB" id="10255048at2759"/>
<feature type="region of interest" description="Disordered" evidence="8">
    <location>
        <begin position="257"/>
        <end position="324"/>
    </location>
</feature>
<feature type="region of interest" description="Disordered" evidence="8">
    <location>
        <begin position="704"/>
        <end position="723"/>
    </location>
</feature>
<dbReference type="Pfam" id="PF05010">
    <property type="entry name" value="TACC_C"/>
    <property type="match status" value="1"/>
</dbReference>
<organism evidence="11">
    <name type="scientific">Harpegnathos saltator</name>
    <name type="common">Jerdon's jumping ant</name>
    <dbReference type="NCBI Taxonomy" id="610380"/>
    <lineage>
        <taxon>Eukaryota</taxon>
        <taxon>Metazoa</taxon>
        <taxon>Ecdysozoa</taxon>
        <taxon>Arthropoda</taxon>
        <taxon>Hexapoda</taxon>
        <taxon>Insecta</taxon>
        <taxon>Pterygota</taxon>
        <taxon>Neoptera</taxon>
        <taxon>Endopterygota</taxon>
        <taxon>Hymenoptera</taxon>
        <taxon>Apocrita</taxon>
        <taxon>Aculeata</taxon>
        <taxon>Formicoidea</taxon>
        <taxon>Formicidae</taxon>
        <taxon>Ponerinae</taxon>
        <taxon>Ponerini</taxon>
        <taxon>Harpegnathos</taxon>
    </lineage>
</organism>
<keyword evidence="11" id="KW-1185">Reference proteome</keyword>
<feature type="domain" description="Transforming acidic coiled-coil-containing protein C-terminal" evidence="9">
    <location>
        <begin position="795"/>
        <end position="991"/>
    </location>
</feature>
<reference evidence="10 11" key="1">
    <citation type="journal article" date="2010" name="Science">
        <title>Genomic comparison of the ants Camponotus floridanus and Harpegnathos saltator.</title>
        <authorList>
            <person name="Bonasio R."/>
            <person name="Zhang G."/>
            <person name="Ye C."/>
            <person name="Mutti N.S."/>
            <person name="Fang X."/>
            <person name="Qin N."/>
            <person name="Donahue G."/>
            <person name="Yang P."/>
            <person name="Li Q."/>
            <person name="Li C."/>
            <person name="Zhang P."/>
            <person name="Huang Z."/>
            <person name="Berger S.L."/>
            <person name="Reinberg D."/>
            <person name="Wang J."/>
            <person name="Liebig J."/>
        </authorList>
    </citation>
    <scope>NUCLEOTIDE SEQUENCE [LARGE SCALE GENOMIC DNA]</scope>
    <source>
        <strain evidence="10 11">R22 G/1</strain>
    </source>
</reference>
<evidence type="ECO:0000313" key="11">
    <source>
        <dbReference type="Proteomes" id="UP000008237"/>
    </source>
</evidence>
<gene>
    <name evidence="10" type="ORF">EAI_17080</name>
</gene>
<evidence type="ECO:0000256" key="8">
    <source>
        <dbReference type="SAM" id="MobiDB-lite"/>
    </source>
</evidence>
<dbReference type="PANTHER" id="PTHR13924:SF10">
    <property type="entry name" value="TRANSFORMING ACIDIC COILED-COIL PROTEIN, ISOFORM K"/>
    <property type="match status" value="1"/>
</dbReference>
<dbReference type="InParanoid" id="E2BM16"/>
<evidence type="ECO:0000256" key="7">
    <source>
        <dbReference type="SAM" id="Coils"/>
    </source>
</evidence>
<comment type="similarity">
    <text evidence="2">Belongs to the TACC family.</text>
</comment>
<dbReference type="GO" id="GO:0005737">
    <property type="term" value="C:cytoplasm"/>
    <property type="evidence" value="ECO:0007669"/>
    <property type="project" value="TreeGrafter"/>
</dbReference>
<protein>
    <submittedName>
        <fullName evidence="10">Transforming acidic coiled-coil-containing protein 1</fullName>
    </submittedName>
</protein>
<feature type="region of interest" description="Disordered" evidence="8">
    <location>
        <begin position="56"/>
        <end position="95"/>
    </location>
</feature>
<evidence type="ECO:0000256" key="4">
    <source>
        <dbReference type="ARBA" id="ARBA00022553"/>
    </source>
</evidence>
<comment type="subcellular location">
    <subcellularLocation>
        <location evidence="1">Cytoplasm</location>
        <location evidence="1">Cytoskeleton</location>
    </subcellularLocation>
</comment>
<dbReference type="InterPro" id="IPR007707">
    <property type="entry name" value="TACC_C"/>
</dbReference>
<evidence type="ECO:0000256" key="3">
    <source>
        <dbReference type="ARBA" id="ARBA00022490"/>
    </source>
</evidence>
<dbReference type="GO" id="GO:0005856">
    <property type="term" value="C:cytoskeleton"/>
    <property type="evidence" value="ECO:0007669"/>
    <property type="project" value="UniProtKB-SubCell"/>
</dbReference>
<dbReference type="EMBL" id="GL449100">
    <property type="protein sequence ID" value="EFN83265.1"/>
    <property type="molecule type" value="Genomic_DNA"/>
</dbReference>
<dbReference type="PANTHER" id="PTHR13924">
    <property type="entry name" value="TRANSFORMING ACIDIC COILED-COIL CONTAINING PROTEIN 1/2"/>
    <property type="match status" value="1"/>
</dbReference>
<feature type="region of interest" description="Disordered" evidence="8">
    <location>
        <begin position="493"/>
        <end position="522"/>
    </location>
</feature>
<dbReference type="GO" id="GO:0007097">
    <property type="term" value="P:nuclear migration"/>
    <property type="evidence" value="ECO:0007669"/>
    <property type="project" value="TreeGrafter"/>
</dbReference>
<evidence type="ECO:0000313" key="10">
    <source>
        <dbReference type="EMBL" id="EFN83265.1"/>
    </source>
</evidence>
<dbReference type="InterPro" id="IPR039915">
    <property type="entry name" value="TACC"/>
</dbReference>
<evidence type="ECO:0000256" key="5">
    <source>
        <dbReference type="ARBA" id="ARBA00023054"/>
    </source>
</evidence>
<keyword evidence="4" id="KW-0597">Phosphoprotein</keyword>
<sequence length="1000" mass="109710">MKLMGAYEPDSLSADSSAATSPIVPEQSSERQRLARAARQLRHLGMEYINRLLHRSTASSKASPSPTPPTVYCSGGGGGGGGGGNGNDSPVPKTPEHEVKVRFTREFADVGPVVTCSVSESLSSASSFHSLSSTLSTKSSSGICPDSSFDASYTNSNIPGVEDLILACADIHLRDEVFENAPAANISVQDFNLSQDQTFTSATDESQLHTNDFSFNENLLKFDNIDAAAADSEETQLIEKTKSSQLLNTTHEVLLNQTHTSESSSSSTLPLDEKESVAATEEEYVSQTEEKPTEKLVASQESDDIASEAETRSSVTSSTIKDSSVASNVDGDQLYATATLSPDNSFASVATVNDEQTVESQHSAETLSEDFESCATHISAPSTSEVLLAQYAENPCSIPNISDISSPLENTENNRKNNSAHDLSGVVARDVSESTAALSPVDDTNQKLFTPITVNSSDVRAEGSEVGEEAQDSLQLDKLASVTQLLSETTGITESGTSEISKENLQTSLDTQDSAARSSADDTFASKEDIIISNENRVVEQHRDPSETIVIQRKEDLVDSAASTVAKKKSFVNESLDRTLTLQEVDLDFAAASSDDQYLDFKPQRQSTTLTLPKEKPNFEEFKSTAEKVTNDLLNSSLEFAEETDTFVSATSTIFQDPSTFDFLLARSNSRHAVVDRLRKESLYVKFDPLVSNASMLPQGNAQSINEKQNEKNESPLPNVGTPKRNPAIAAIDRLLFYSPLPSGTMQKLEEAQEKNEQPVEEPKSDAPLIADINIAEELELVRSTVLRLEDELEKQKKHEVDLEKQKATFQEKINKLQAQVAQEVKMKTQMSVVVEEYEKSISRLLTERERDRTNFEQEKAKLQEELQAANHHLTNTEAAFNDVHQKYERLKGVVSVYKNNEAVLKESIQENVDTIKTLETRYDQLKDHAMAQLEKANLELDGIRKQNEAETVKLHAMIRKAELKSNSLAELVEQKTKENKELAKILDEVIARVGHGNQE</sequence>
<name>E2BM16_HARSA</name>
<proteinExistence type="inferred from homology"/>
<evidence type="ECO:0000256" key="2">
    <source>
        <dbReference type="ARBA" id="ARBA00009423"/>
    </source>
</evidence>
<evidence type="ECO:0000259" key="9">
    <source>
        <dbReference type="Pfam" id="PF05010"/>
    </source>
</evidence>
<keyword evidence="5 7" id="KW-0175">Coiled coil</keyword>
<evidence type="ECO:0000256" key="6">
    <source>
        <dbReference type="ARBA" id="ARBA00023212"/>
    </source>
</evidence>
<dbReference type="Gene3D" id="1.20.5.1700">
    <property type="match status" value="1"/>
</dbReference>
<dbReference type="OMA" id="LTMESYN"/>
<feature type="compositionally biased region" description="Low complexity" evidence="8">
    <location>
        <begin position="10"/>
        <end position="21"/>
    </location>
</feature>
<evidence type="ECO:0000256" key="1">
    <source>
        <dbReference type="ARBA" id="ARBA00004245"/>
    </source>
</evidence>
<dbReference type="GO" id="GO:0007052">
    <property type="term" value="P:mitotic spindle organization"/>
    <property type="evidence" value="ECO:0007669"/>
    <property type="project" value="InterPro"/>
</dbReference>
<feature type="compositionally biased region" description="Polar residues" evidence="8">
    <location>
        <begin position="503"/>
        <end position="517"/>
    </location>
</feature>
<feature type="compositionally biased region" description="Low complexity" evidence="8">
    <location>
        <begin position="313"/>
        <end position="324"/>
    </location>
</feature>
<accession>E2BM16</accession>
<feature type="coiled-coil region" evidence="7">
    <location>
        <begin position="909"/>
        <end position="993"/>
    </location>
</feature>
<keyword evidence="6" id="KW-0206">Cytoskeleton</keyword>